<dbReference type="SUPFAM" id="SSF49899">
    <property type="entry name" value="Concanavalin A-like lectins/glucanases"/>
    <property type="match status" value="2"/>
</dbReference>
<dbReference type="SMART" id="SM00449">
    <property type="entry name" value="SPRY"/>
    <property type="match status" value="2"/>
</dbReference>
<feature type="region of interest" description="Disordered" evidence="6">
    <location>
        <begin position="753"/>
        <end position="779"/>
    </location>
</feature>
<reference evidence="9 10" key="1">
    <citation type="journal article" date="2010" name="Nature">
        <title>The Ectocarpus genome and the independent evolution of multicellularity in brown algae.</title>
        <authorList>
            <person name="Cock J.M."/>
            <person name="Sterck L."/>
            <person name="Rouze P."/>
            <person name="Scornet D."/>
            <person name="Allen A.E."/>
            <person name="Amoutzias G."/>
            <person name="Anthouard V."/>
            <person name="Artiguenave F."/>
            <person name="Aury J.M."/>
            <person name="Badger J.H."/>
            <person name="Beszteri B."/>
            <person name="Billiau K."/>
            <person name="Bonnet E."/>
            <person name="Bothwell J.H."/>
            <person name="Bowler C."/>
            <person name="Boyen C."/>
            <person name="Brownlee C."/>
            <person name="Carrano C.J."/>
            <person name="Charrier B."/>
            <person name="Cho G.Y."/>
            <person name="Coelho S.M."/>
            <person name="Collen J."/>
            <person name="Corre E."/>
            <person name="Da Silva C."/>
            <person name="Delage L."/>
            <person name="Delaroque N."/>
            <person name="Dittami S.M."/>
            <person name="Doulbeau S."/>
            <person name="Elias M."/>
            <person name="Farnham G."/>
            <person name="Gachon C.M."/>
            <person name="Gschloessl B."/>
            <person name="Heesch S."/>
            <person name="Jabbari K."/>
            <person name="Jubin C."/>
            <person name="Kawai H."/>
            <person name="Kimura K."/>
            <person name="Kloareg B."/>
            <person name="Kupper F.C."/>
            <person name="Lang D."/>
            <person name="Le Bail A."/>
            <person name="Leblanc C."/>
            <person name="Lerouge P."/>
            <person name="Lohr M."/>
            <person name="Lopez P.J."/>
            <person name="Martens C."/>
            <person name="Maumus F."/>
            <person name="Michel G."/>
            <person name="Miranda-Saavedra D."/>
            <person name="Morales J."/>
            <person name="Moreau H."/>
            <person name="Motomura T."/>
            <person name="Nagasato C."/>
            <person name="Napoli C.A."/>
            <person name="Nelson D.R."/>
            <person name="Nyvall-Collen P."/>
            <person name="Peters A.F."/>
            <person name="Pommier C."/>
            <person name="Potin P."/>
            <person name="Poulain J."/>
            <person name="Quesneville H."/>
            <person name="Read B."/>
            <person name="Rensing S.A."/>
            <person name="Ritter A."/>
            <person name="Rousvoal S."/>
            <person name="Samanta M."/>
            <person name="Samson G."/>
            <person name="Schroeder D.C."/>
            <person name="Segurens B."/>
            <person name="Strittmatter M."/>
            <person name="Tonon T."/>
            <person name="Tregear J.W."/>
            <person name="Valentin K."/>
            <person name="von Dassow P."/>
            <person name="Yamagishi T."/>
            <person name="Van de Peer Y."/>
            <person name="Wincker P."/>
        </authorList>
    </citation>
    <scope>NUCLEOTIDE SEQUENCE [LARGE SCALE GENOMIC DNA]</scope>
    <source>
        <strain evidence="10">Ec32 / CCAP1310/4</strain>
    </source>
</reference>
<comment type="caution">
    <text evidence="5">Lacks conserved residue(s) required for the propagation of feature annotation.</text>
</comment>
<dbReference type="PANTHER" id="PTHR13363:SF5">
    <property type="entry name" value="E3 UBIQUITIN-PROTEIN LIGASE RNF123"/>
    <property type="match status" value="1"/>
</dbReference>
<dbReference type="InterPro" id="IPR003877">
    <property type="entry name" value="SPRY_dom"/>
</dbReference>
<evidence type="ECO:0000256" key="6">
    <source>
        <dbReference type="SAM" id="MobiDB-lite"/>
    </source>
</evidence>
<evidence type="ECO:0000256" key="5">
    <source>
        <dbReference type="PROSITE-ProRule" id="PRU00104"/>
    </source>
</evidence>
<keyword evidence="1" id="KW-0479">Metal-binding</keyword>
<dbReference type="GO" id="GO:0008270">
    <property type="term" value="F:zinc ion binding"/>
    <property type="evidence" value="ECO:0007669"/>
    <property type="project" value="UniProtKB-KW"/>
</dbReference>
<feature type="domain" description="B30.2/SPRY" evidence="7">
    <location>
        <begin position="1266"/>
        <end position="1445"/>
    </location>
</feature>
<protein>
    <recommendedName>
        <fullName evidence="11">B30.2/SPRY domain-containing protein</fullName>
    </recommendedName>
</protein>
<evidence type="ECO:0000256" key="3">
    <source>
        <dbReference type="ARBA" id="ARBA00022786"/>
    </source>
</evidence>
<dbReference type="EMBL" id="FN648852">
    <property type="protein sequence ID" value="CBJ27251.1"/>
    <property type="molecule type" value="Genomic_DNA"/>
</dbReference>
<dbReference type="Pfam" id="PF00632">
    <property type="entry name" value="HECT"/>
    <property type="match status" value="1"/>
</dbReference>
<evidence type="ECO:0000259" key="7">
    <source>
        <dbReference type="PROSITE" id="PS50188"/>
    </source>
</evidence>
<dbReference type="InterPro" id="IPR000569">
    <property type="entry name" value="HECT_dom"/>
</dbReference>
<keyword evidence="10" id="KW-1185">Reference proteome</keyword>
<evidence type="ECO:0000259" key="8">
    <source>
        <dbReference type="PROSITE" id="PS50237"/>
    </source>
</evidence>
<dbReference type="PROSITE" id="PS50188">
    <property type="entry name" value="B302_SPRY"/>
    <property type="match status" value="2"/>
</dbReference>
<organism evidence="9 10">
    <name type="scientific">Ectocarpus siliculosus</name>
    <name type="common">Brown alga</name>
    <name type="synonym">Conferva siliculosa</name>
    <dbReference type="NCBI Taxonomy" id="2880"/>
    <lineage>
        <taxon>Eukaryota</taxon>
        <taxon>Sar</taxon>
        <taxon>Stramenopiles</taxon>
        <taxon>Ochrophyta</taxon>
        <taxon>PX clade</taxon>
        <taxon>Phaeophyceae</taxon>
        <taxon>Ectocarpales</taxon>
        <taxon>Ectocarpaceae</taxon>
        <taxon>Ectocarpus</taxon>
    </lineage>
</organism>
<dbReference type="InterPro" id="IPR043136">
    <property type="entry name" value="B30.2/SPRY_sf"/>
</dbReference>
<dbReference type="Gene3D" id="3.90.1750.10">
    <property type="entry name" value="Hect, E3 ligase catalytic domains"/>
    <property type="match status" value="1"/>
</dbReference>
<evidence type="ECO:0008006" key="11">
    <source>
        <dbReference type="Google" id="ProtNLM"/>
    </source>
</evidence>
<evidence type="ECO:0000256" key="1">
    <source>
        <dbReference type="ARBA" id="ARBA00022723"/>
    </source>
</evidence>
<evidence type="ECO:0000256" key="2">
    <source>
        <dbReference type="ARBA" id="ARBA00022771"/>
    </source>
</evidence>
<dbReference type="GO" id="GO:0051603">
    <property type="term" value="P:proteolysis involved in protein catabolic process"/>
    <property type="evidence" value="ECO:0007669"/>
    <property type="project" value="TreeGrafter"/>
</dbReference>
<dbReference type="OrthoDB" id="195558at2759"/>
<name>D7G597_ECTSI</name>
<feature type="region of interest" description="Disordered" evidence="6">
    <location>
        <begin position="1684"/>
        <end position="1705"/>
    </location>
</feature>
<dbReference type="InterPro" id="IPR001870">
    <property type="entry name" value="B30.2/SPRY"/>
</dbReference>
<dbReference type="Gene3D" id="3.30.2160.10">
    <property type="entry name" value="Hect, E3 ligase catalytic domain"/>
    <property type="match status" value="1"/>
</dbReference>
<dbReference type="PANTHER" id="PTHR13363">
    <property type="entry name" value="RING FINGER AND SRY DOMAIN-CONTAINING"/>
    <property type="match status" value="1"/>
</dbReference>
<dbReference type="eggNOG" id="KOG1426">
    <property type="taxonomic scope" value="Eukaryota"/>
</dbReference>
<dbReference type="InParanoid" id="D7G597"/>
<dbReference type="Proteomes" id="UP000002630">
    <property type="component" value="Linkage Group LG17"/>
</dbReference>
<dbReference type="InterPro" id="IPR035983">
    <property type="entry name" value="Hect_E3_ubiquitin_ligase"/>
</dbReference>
<dbReference type="PROSITE" id="PS50237">
    <property type="entry name" value="HECT"/>
    <property type="match status" value="1"/>
</dbReference>
<evidence type="ECO:0000313" key="9">
    <source>
        <dbReference type="EMBL" id="CBJ27251.1"/>
    </source>
</evidence>
<proteinExistence type="predicted"/>
<feature type="compositionally biased region" description="Basic and acidic residues" evidence="6">
    <location>
        <begin position="764"/>
        <end position="775"/>
    </location>
</feature>
<sequence length="2217" mass="236277">MKGRKADSFGPSVSRPTLQVMGGDALVEVIEGNRVSASSHFPTIRLSHVGVGLRSTGGRWYYEVTLLTGGLMQLGWAGPLFQCSPTRGQGVGDHMHSWAFDGFRQKRWCVSSAPYGERWRAGDVVGVLLDTGLQEMRFSLNGRDLGVAFAGFAMGGLYPAASMNVGQGAHFNFGHAPFLFPPIRDGGSSLQPVSEALAANDATRPNSADSARSCQLPVRGIDGEDAENADNGDEHHREVSLGRVRGTNVAVGTGDGQAFSTSGEDGQEREGEDVSQLQIERQALVENLIAMGFPVEWAIRAAGKPGIGDEYNDAGESDDGDADTGGFAFASDAAGVERQAHENAVRNNEESGDRRWHDMYSAVRRGFLARNIGASPATAVFQPSSYGRASITPGTVTEAGRTAIKSASSPTAPPFLAEDGQAMVDGLRSTSYGIKRVAMITDERDLPSLSRVLETALSILLARAAVVNLFSHISAATGTWIPRCHSYVIAARFPSLLWANGPGDVSVREEMASPSPVRDSWRGGWGGAGAAMEVVDGILQMLAVEESQRSIVDLTKVFATWYVPSRSKHTGDVLSIDKSAAAGKGTTGVTGCNGSTKDCPPGVCFKLANVTDAIGQLPGSYFMSMRSLIELLVASVKPRDEWKAWTSAKRLSEKWTKDDPTPSSSRSSDVARNARMPSLIRLLTLFIHEAISTFETGPVLKNVGSTGADKLPTEELNAGRGRGTSVSELLAFRSNFSWALWVLDTMLKLESAGSTMDGPSYAPRDGRDPSTERIRTTSAENENISDDANLLLPEVPSARSPQAFGAVLRTANSNNLDESLQTLAYTLCSNMLTLSRPAKRIFPGSMASSNASHETTETCLGSPEGDGYTLPPQELALARAFSSRLRSQISAPGPSSSLLQSELELLAQWGLRRSIVNGKNRPREEGWDLEKTKVGADKPPSPGDWVHTGQNGADTWDVTTGLFAGAEGGGDGFEIAPDTNSRAAGRGRGMGTAESETSLPSGLHTPPFSGALTPAHHNSLLVEAVSATSVTVSWGDWFETGGEPELQVWVGGDGVALPVAFGKAPRASDLAQTLRSKLKRATNRRRDEGPSMVLLCTPFVASIGSRGCLTVHGLAADTRYSFRLERRKTCPSRASPSVAAEFSDDERSCFPAAATVGANSTGTGGSSSDPLGADVADGASALTGIDGSHGGDGGGTSTCSEGCTTVFTDESRCCTSSTRAVAGTNRSPSAGGRYVNKHSVDGDEFKWPSTGDRGRFCSTSEEFVLGRANGAIVAAVNVATPPEVPFMLDAEGCGPNLGLTNSNLTVTNTGRKKWSAVRATRGFTCGSHRWKVRIDRCVSKNVFVGVVSSASALNNYVGSDRSGWGYLANKAIWHNKGKVRSYGDLFREGDTIETILNMDLGTLRFARNGRDLGMAVQGLEGTLFPAFSMYNRNDQLTFIPPEENSSPPPVPFSWSAAGDKNGGGPTRVGGGMNVSCTYSNVLYGTFSAECVVRRAAKALQVLETLNDQGQLAPSPARADLMDDIRSRLLRWSRGEHGRSVASVRPWAPVRLDTSEQARRDLFGLGVGDRVLSAEGEATVLGATRHALWVAVEATSSASACTPGLSRGSRAWGSDLPDNRHGDAGRGFTGNNTPAATSATVWSPSHQRFVGKSGSKITAWSRCTVRQIASRPEDYVISRHTTPTDSVERLGTTTNVDDDRDSTGQHETAGEVAVVDDFLRTDEARNVLSRWTPKMDEELGRHLTKLADTMEVATPLDLPFNVLEKLPSSTELFPGTDPVAAAEIWARAALLLYVDDLVFPLLPLISTTQGGRGPLGTLIHKFRHLIFKTTKLELLDNAIRPITTASSEVELGNGAPAFTIPLIGVKSLPRFPANRLNAAKPCPLSWGETRREVEKSVFGQVARHLSHRGKHVLSEGPLAFSVELVDASKLADGESGNRDCLQMSDARALYRGVFWQVCEDVCSSPISMFVRSPSSPADEASLGASDPTAPVNNDNNVDGVAFAANTPPRDHVRDTVPNPYFTSRGLSPVCMDPERISLYRSFGFIVGVAVRTGVPLPLSHLSSQWWMLVSNGECPSAATENAPGVTRTLAGSPGTGLCSNATKEAPPKYIIDGVLSALSHLEEAGLKQEEMDEVLADARFVAPLSSGNSTEELVHGGLDRRVTNQNLGEYRARLARLRASEYASQAAAFRAGMEAALPNRVLSLLTWRELEQLICGAS</sequence>
<dbReference type="eggNOG" id="KOG2242">
    <property type="taxonomic scope" value="Eukaryota"/>
</dbReference>
<feature type="domain" description="B30.2/SPRY" evidence="7">
    <location>
        <begin position="1"/>
        <end position="178"/>
    </location>
</feature>
<feature type="compositionally biased region" description="Polar residues" evidence="6">
    <location>
        <begin position="1684"/>
        <end position="1694"/>
    </location>
</feature>
<feature type="region of interest" description="Disordered" evidence="6">
    <location>
        <begin position="970"/>
        <end position="1000"/>
    </location>
</feature>
<keyword evidence="3 5" id="KW-0833">Ubl conjugation pathway</keyword>
<feature type="domain" description="HECT" evidence="8">
    <location>
        <begin position="2146"/>
        <end position="2217"/>
    </location>
</feature>
<dbReference type="EMBL" id="FN649742">
    <property type="protein sequence ID" value="CBJ27251.1"/>
    <property type="molecule type" value="Genomic_DNA"/>
</dbReference>
<keyword evidence="4" id="KW-0862">Zinc</keyword>
<dbReference type="GO" id="GO:0004842">
    <property type="term" value="F:ubiquitin-protein transferase activity"/>
    <property type="evidence" value="ECO:0007669"/>
    <property type="project" value="InterPro"/>
</dbReference>
<accession>D7G597</accession>
<dbReference type="SUPFAM" id="SSF56204">
    <property type="entry name" value="Hect, E3 ligase catalytic domain"/>
    <property type="match status" value="1"/>
</dbReference>
<keyword evidence="2" id="KW-0863">Zinc-finger</keyword>
<gene>
    <name evidence="9" type="ORF">Esi_0063_0073</name>
</gene>
<dbReference type="CDD" id="cd11709">
    <property type="entry name" value="SPRY"/>
    <property type="match status" value="2"/>
</dbReference>
<evidence type="ECO:0000256" key="4">
    <source>
        <dbReference type="ARBA" id="ARBA00022833"/>
    </source>
</evidence>
<evidence type="ECO:0000313" key="10">
    <source>
        <dbReference type="Proteomes" id="UP000002630"/>
    </source>
</evidence>
<dbReference type="InterPro" id="IPR013320">
    <property type="entry name" value="ConA-like_dom_sf"/>
</dbReference>
<dbReference type="Gene3D" id="2.60.120.920">
    <property type="match status" value="2"/>
</dbReference>
<feature type="region of interest" description="Disordered" evidence="6">
    <location>
        <begin position="250"/>
        <end position="270"/>
    </location>
</feature>
<dbReference type="GO" id="GO:0005737">
    <property type="term" value="C:cytoplasm"/>
    <property type="evidence" value="ECO:0007669"/>
    <property type="project" value="TreeGrafter"/>
</dbReference>
<dbReference type="STRING" id="2880.D7G597"/>
<feature type="compositionally biased region" description="Basic and acidic residues" evidence="6">
    <location>
        <begin position="921"/>
        <end position="936"/>
    </location>
</feature>
<dbReference type="Pfam" id="PF00622">
    <property type="entry name" value="SPRY"/>
    <property type="match status" value="2"/>
</dbReference>
<dbReference type="InterPro" id="IPR045129">
    <property type="entry name" value="RNF123/RKP/RSPRY1"/>
</dbReference>
<feature type="region of interest" description="Disordered" evidence="6">
    <location>
        <begin position="921"/>
        <end position="945"/>
    </location>
</feature>